<dbReference type="PANTHER" id="PTHR30629">
    <property type="entry name" value="PROPHAGE INTEGRASE"/>
    <property type="match status" value="1"/>
</dbReference>
<accession>A0ABS7ED74</accession>
<keyword evidence="9" id="KW-1185">Reference proteome</keyword>
<dbReference type="InterPro" id="IPR013762">
    <property type="entry name" value="Integrase-like_cat_sf"/>
</dbReference>
<evidence type="ECO:0000313" key="8">
    <source>
        <dbReference type="EMBL" id="MBW8190287.1"/>
    </source>
</evidence>
<dbReference type="EMBL" id="JAHZSS010000003">
    <property type="protein sequence ID" value="MBW8190287.1"/>
    <property type="molecule type" value="Genomic_DNA"/>
</dbReference>
<dbReference type="Proteomes" id="UP001166251">
    <property type="component" value="Unassembled WGS sequence"/>
</dbReference>
<evidence type="ECO:0000256" key="1">
    <source>
        <dbReference type="ARBA" id="ARBA00008857"/>
    </source>
</evidence>
<evidence type="ECO:0000256" key="5">
    <source>
        <dbReference type="PROSITE-ProRule" id="PRU01248"/>
    </source>
</evidence>
<organism evidence="8 9">
    <name type="scientific">Neiella holothuriorum</name>
    <dbReference type="NCBI Taxonomy" id="2870530"/>
    <lineage>
        <taxon>Bacteria</taxon>
        <taxon>Pseudomonadati</taxon>
        <taxon>Pseudomonadota</taxon>
        <taxon>Gammaproteobacteria</taxon>
        <taxon>Alteromonadales</taxon>
        <taxon>Echinimonadaceae</taxon>
        <taxon>Neiella</taxon>
    </lineage>
</organism>
<dbReference type="PANTHER" id="PTHR30629:SF6">
    <property type="entry name" value="PROPHAGE INTEGRASE INTA-RELATED"/>
    <property type="match status" value="1"/>
</dbReference>
<evidence type="ECO:0000256" key="2">
    <source>
        <dbReference type="ARBA" id="ARBA00022908"/>
    </source>
</evidence>
<dbReference type="InterPro" id="IPR011010">
    <property type="entry name" value="DNA_brk_join_enz"/>
</dbReference>
<dbReference type="Pfam" id="PF12167">
    <property type="entry name" value="Arm-DNA-bind_2"/>
    <property type="match status" value="1"/>
</dbReference>
<dbReference type="Pfam" id="PF14659">
    <property type="entry name" value="Phage_int_SAM_3"/>
    <property type="match status" value="1"/>
</dbReference>
<evidence type="ECO:0000259" key="6">
    <source>
        <dbReference type="PROSITE" id="PS51898"/>
    </source>
</evidence>
<dbReference type="Gene3D" id="1.10.150.130">
    <property type="match status" value="1"/>
</dbReference>
<feature type="domain" description="Core-binding (CB)" evidence="7">
    <location>
        <begin position="82"/>
        <end position="171"/>
    </location>
</feature>
<comment type="caution">
    <text evidence="8">The sequence shown here is derived from an EMBL/GenBank/DDBJ whole genome shotgun (WGS) entry which is preliminary data.</text>
</comment>
<dbReference type="PROSITE" id="PS51898">
    <property type="entry name" value="TYR_RECOMBINASE"/>
    <property type="match status" value="1"/>
</dbReference>
<feature type="domain" description="Tyr recombinase" evidence="6">
    <location>
        <begin position="191"/>
        <end position="374"/>
    </location>
</feature>
<dbReference type="Gene3D" id="1.10.443.10">
    <property type="entry name" value="Intergrase catalytic core"/>
    <property type="match status" value="1"/>
</dbReference>
<dbReference type="SUPFAM" id="SSF56349">
    <property type="entry name" value="DNA breaking-rejoining enzymes"/>
    <property type="match status" value="1"/>
</dbReference>
<dbReference type="InterPro" id="IPR050808">
    <property type="entry name" value="Phage_Integrase"/>
</dbReference>
<reference evidence="8" key="1">
    <citation type="submission" date="2021-07" db="EMBL/GenBank/DDBJ databases">
        <title>Neiella marina sp. nov., isolated from the intestinal content of sea cucumber Apostichopus japonicus.</title>
        <authorList>
            <person name="Bai X."/>
        </authorList>
    </citation>
    <scope>NUCLEOTIDE SEQUENCE</scope>
    <source>
        <strain evidence="8">126</strain>
    </source>
</reference>
<dbReference type="InterPro" id="IPR002104">
    <property type="entry name" value="Integrase_catalytic"/>
</dbReference>
<sequence length="390" mass="45268">MANLSTRKDTNKLYFDFVFQGKRCRESSGLIDTSTNRRKLKPKLDRITLELATGTFRYALHFPSSRNRLKRAQDEAVQSATPPFEVFVAEWLEENKVNWRDSHRVNIESIINKHYLPAFAGCAVDSIDRPTILKFRAKLASLPGRNGRESLSNNRINKIMDPLRRIFEEASDRYGFPYPFERIKPLKIEKTDVEPFSLDEVNRLLVAVRPDYRTYFLVRFFTGMRTGEIDGLKWRYIDFNNRVIRVREAKVAGQETYTKTDASQRDIHMSAPVLKALQHHKQATGGLSDFVFCHQTGQPIDHNNVTKRVWYPLLKRLGMRKRRPYQTRHTAATLWLAAGESPEWIAKQMGHANTQMLFRVYSRFVPNLTRQDGSAFERMLAKNKGSADHA</sequence>
<comment type="similarity">
    <text evidence="1">Belongs to the 'phage' integrase family.</text>
</comment>
<dbReference type="InterPro" id="IPR004107">
    <property type="entry name" value="Integrase_SAM-like_N"/>
</dbReference>
<evidence type="ECO:0000256" key="4">
    <source>
        <dbReference type="ARBA" id="ARBA00023172"/>
    </source>
</evidence>
<keyword evidence="3 5" id="KW-0238">DNA-binding</keyword>
<name>A0ABS7ED74_9GAMM</name>
<evidence type="ECO:0000259" key="7">
    <source>
        <dbReference type="PROSITE" id="PS51900"/>
    </source>
</evidence>
<dbReference type="InterPro" id="IPR010998">
    <property type="entry name" value="Integrase_recombinase_N"/>
</dbReference>
<protein>
    <submittedName>
        <fullName evidence="8">Site-specific integrase</fullName>
    </submittedName>
</protein>
<proteinExistence type="inferred from homology"/>
<dbReference type="Pfam" id="PF00589">
    <property type="entry name" value="Phage_integrase"/>
    <property type="match status" value="1"/>
</dbReference>
<evidence type="ECO:0000313" key="9">
    <source>
        <dbReference type="Proteomes" id="UP001166251"/>
    </source>
</evidence>
<keyword evidence="2" id="KW-0229">DNA integration</keyword>
<dbReference type="PROSITE" id="PS51900">
    <property type="entry name" value="CB"/>
    <property type="match status" value="1"/>
</dbReference>
<dbReference type="InterPro" id="IPR022000">
    <property type="entry name" value="Min27-like_integrase_DNA_bind"/>
</dbReference>
<dbReference type="InterPro" id="IPR044068">
    <property type="entry name" value="CB"/>
</dbReference>
<dbReference type="CDD" id="cd01189">
    <property type="entry name" value="INT_ICEBs1_C_like"/>
    <property type="match status" value="1"/>
</dbReference>
<gene>
    <name evidence="8" type="ORF">K0504_04490</name>
</gene>
<dbReference type="RefSeq" id="WP_220102961.1">
    <property type="nucleotide sequence ID" value="NZ_JAHZSS010000003.1"/>
</dbReference>
<keyword evidence="4" id="KW-0233">DNA recombination</keyword>
<evidence type="ECO:0000256" key="3">
    <source>
        <dbReference type="ARBA" id="ARBA00023125"/>
    </source>
</evidence>